<dbReference type="AlphaFoldDB" id="A0A4R0RRA8"/>
<feature type="compositionally biased region" description="Acidic residues" evidence="1">
    <location>
        <begin position="308"/>
        <end position="317"/>
    </location>
</feature>
<evidence type="ECO:0000313" key="3">
    <source>
        <dbReference type="EMBL" id="TCD64974.1"/>
    </source>
</evidence>
<evidence type="ECO:0000313" key="4">
    <source>
        <dbReference type="Proteomes" id="UP000292702"/>
    </source>
</evidence>
<evidence type="ECO:0000256" key="2">
    <source>
        <dbReference type="SAM" id="Phobius"/>
    </source>
</evidence>
<feature type="compositionally biased region" description="Polar residues" evidence="1">
    <location>
        <begin position="298"/>
        <end position="307"/>
    </location>
</feature>
<gene>
    <name evidence="3" type="ORF">EIP91_003387</name>
</gene>
<protein>
    <recommendedName>
        <fullName evidence="5">Mediator of RNA polymerase II transcription subunit 8</fullName>
    </recommendedName>
</protein>
<dbReference type="EMBL" id="RWJN01000205">
    <property type="protein sequence ID" value="TCD64974.1"/>
    <property type="molecule type" value="Genomic_DNA"/>
</dbReference>
<reference evidence="3 4" key="1">
    <citation type="submission" date="2018-11" db="EMBL/GenBank/DDBJ databases">
        <title>Genome assembly of Steccherinum ochraceum LE-BIN_3174, the white-rot fungus of the Steccherinaceae family (The Residual Polyporoid clade, Polyporales, Basidiomycota).</title>
        <authorList>
            <person name="Fedorova T.V."/>
            <person name="Glazunova O.A."/>
            <person name="Landesman E.O."/>
            <person name="Moiseenko K.V."/>
            <person name="Psurtseva N.V."/>
            <person name="Savinova O.S."/>
            <person name="Shakhova N.V."/>
            <person name="Tyazhelova T.V."/>
            <person name="Vasina D.V."/>
        </authorList>
    </citation>
    <scope>NUCLEOTIDE SEQUENCE [LARGE SCALE GENOMIC DNA]</scope>
    <source>
        <strain evidence="3 4">LE-BIN_3174</strain>
    </source>
</reference>
<keyword evidence="2" id="KW-0472">Membrane</keyword>
<feature type="transmembrane region" description="Helical" evidence="2">
    <location>
        <begin position="29"/>
        <end position="49"/>
    </location>
</feature>
<dbReference type="Proteomes" id="UP000292702">
    <property type="component" value="Unassembled WGS sequence"/>
</dbReference>
<dbReference type="Gene3D" id="1.20.58.1710">
    <property type="match status" value="1"/>
</dbReference>
<evidence type="ECO:0000256" key="1">
    <source>
        <dbReference type="SAM" id="MobiDB-lite"/>
    </source>
</evidence>
<keyword evidence="4" id="KW-1185">Reference proteome</keyword>
<proteinExistence type="predicted"/>
<sequence length="344" mass="38066">MEGLYGKKEDCGLRRRCGQLCGSKKRPFIIGYALSSTSWILTTILIVIIENMSALEPSQGNPTLRPSLLPVAQLESLRFKINQIIESIQVLQRSIELNGQNFMLPWPEILSKYNILLSQTHSLSMSLVMVQQAASQQARPGGTTQSANLFEKLALHPSVGMTDAQLDNDVIPLLRNQQTTDVLRVENETVRHLSEHMATRGVLGVLAPPATNGPSRLGLGGSQSKRTEYEDVLQECDQIRVEHDLRIERAVRAVAMLREKYDWKARVEVEQEEPEELDWDPRMQGQVEGVDEMMGVESESTPGAQSNDTEEEEELEEVLGNGGDHSPGASQPGTPSVDVAMVQG</sequence>
<organism evidence="3 4">
    <name type="scientific">Steccherinum ochraceum</name>
    <dbReference type="NCBI Taxonomy" id="92696"/>
    <lineage>
        <taxon>Eukaryota</taxon>
        <taxon>Fungi</taxon>
        <taxon>Dikarya</taxon>
        <taxon>Basidiomycota</taxon>
        <taxon>Agaricomycotina</taxon>
        <taxon>Agaricomycetes</taxon>
        <taxon>Polyporales</taxon>
        <taxon>Steccherinaceae</taxon>
        <taxon>Steccherinum</taxon>
    </lineage>
</organism>
<name>A0A4R0RRA8_9APHY</name>
<keyword evidence="2" id="KW-0812">Transmembrane</keyword>
<accession>A0A4R0RRA8</accession>
<dbReference type="STRING" id="92696.A0A4R0RRA8"/>
<comment type="caution">
    <text evidence="3">The sequence shown here is derived from an EMBL/GenBank/DDBJ whole genome shotgun (WGS) entry which is preliminary data.</text>
</comment>
<feature type="region of interest" description="Disordered" evidence="1">
    <location>
        <begin position="294"/>
        <end position="344"/>
    </location>
</feature>
<evidence type="ECO:0008006" key="5">
    <source>
        <dbReference type="Google" id="ProtNLM"/>
    </source>
</evidence>
<dbReference type="OrthoDB" id="5568181at2759"/>
<keyword evidence="2" id="KW-1133">Transmembrane helix</keyword>